<dbReference type="FunFam" id="3.60.130.10:FF:000007">
    <property type="entry name" value="Alpha-ketoglutarate-dependent taurine dioxygenase"/>
    <property type="match status" value="1"/>
</dbReference>
<keyword evidence="4 7" id="KW-0560">Oxidoreductase</keyword>
<evidence type="ECO:0000313" key="8">
    <source>
        <dbReference type="Proteomes" id="UP000583387"/>
    </source>
</evidence>
<gene>
    <name evidence="7" type="primary">tauD_2</name>
    <name evidence="7" type="ORF">PSEWESI4_03794</name>
</gene>
<dbReference type="GO" id="GO:0000908">
    <property type="term" value="F:taurine dioxygenase activity"/>
    <property type="evidence" value="ECO:0007669"/>
    <property type="project" value="UniProtKB-EC"/>
</dbReference>
<dbReference type="RefSeq" id="WP_187672805.1">
    <property type="nucleotide sequence ID" value="NZ_CAJFCI010000076.1"/>
</dbReference>
<evidence type="ECO:0000259" key="6">
    <source>
        <dbReference type="Pfam" id="PF02668"/>
    </source>
</evidence>
<reference evidence="7 8" key="1">
    <citation type="submission" date="2020-08" db="EMBL/GenBank/DDBJ databases">
        <authorList>
            <person name="Criscuolo A."/>
        </authorList>
    </citation>
    <scope>NUCLEOTIDE SEQUENCE [LARGE SCALE GENOMIC DNA]</scope>
    <source>
        <strain evidence="7">CIP111764</strain>
    </source>
</reference>
<keyword evidence="2" id="KW-0479">Metal-binding</keyword>
<evidence type="ECO:0000256" key="5">
    <source>
        <dbReference type="ARBA" id="ARBA00023004"/>
    </source>
</evidence>
<dbReference type="SUPFAM" id="SSF51197">
    <property type="entry name" value="Clavaminate synthase-like"/>
    <property type="match status" value="1"/>
</dbReference>
<keyword evidence="5" id="KW-0408">Iron</keyword>
<dbReference type="GO" id="GO:0005737">
    <property type="term" value="C:cytoplasm"/>
    <property type="evidence" value="ECO:0007669"/>
    <property type="project" value="TreeGrafter"/>
</dbReference>
<dbReference type="GO" id="GO:0046872">
    <property type="term" value="F:metal ion binding"/>
    <property type="evidence" value="ECO:0007669"/>
    <property type="project" value="UniProtKB-KW"/>
</dbReference>
<dbReference type="InterPro" id="IPR003819">
    <property type="entry name" value="TauD/TfdA-like"/>
</dbReference>
<dbReference type="GO" id="GO:0006790">
    <property type="term" value="P:sulfur compound metabolic process"/>
    <property type="evidence" value="ECO:0007669"/>
    <property type="project" value="TreeGrafter"/>
</dbReference>
<dbReference type="PANTHER" id="PTHR30468">
    <property type="entry name" value="ALPHA-KETOGLUTARATE-DEPENDENT SULFONATE DIOXYGENASE"/>
    <property type="match status" value="1"/>
</dbReference>
<evidence type="ECO:0000256" key="4">
    <source>
        <dbReference type="ARBA" id="ARBA00023002"/>
    </source>
</evidence>
<dbReference type="EMBL" id="CAJFCI010000076">
    <property type="protein sequence ID" value="CAD5109489.1"/>
    <property type="molecule type" value="Genomic_DNA"/>
</dbReference>
<proteinExistence type="inferred from homology"/>
<evidence type="ECO:0000256" key="3">
    <source>
        <dbReference type="ARBA" id="ARBA00022964"/>
    </source>
</evidence>
<dbReference type="EC" id="1.14.11.17" evidence="7"/>
<dbReference type="PANTHER" id="PTHR30468:SF1">
    <property type="entry name" value="ALPHA-KETOGLUTARATE-DEPENDENT SULFONATE DIOXYGENASE"/>
    <property type="match status" value="1"/>
</dbReference>
<evidence type="ECO:0000256" key="2">
    <source>
        <dbReference type="ARBA" id="ARBA00022723"/>
    </source>
</evidence>
<dbReference type="Gene3D" id="3.60.130.10">
    <property type="entry name" value="Clavaminate synthase-like"/>
    <property type="match status" value="1"/>
</dbReference>
<evidence type="ECO:0000313" key="7">
    <source>
        <dbReference type="EMBL" id="CAD5109489.1"/>
    </source>
</evidence>
<feature type="domain" description="TauD/TfdA-like" evidence="6">
    <location>
        <begin position="20"/>
        <end position="291"/>
    </location>
</feature>
<protein>
    <submittedName>
        <fullName evidence="7">Alpha-ketoglutarate-dependent taurine dioxygenase</fullName>
        <ecNumber evidence="7">1.14.11.17</ecNumber>
    </submittedName>
</protein>
<dbReference type="InterPro" id="IPR042098">
    <property type="entry name" value="TauD-like_sf"/>
</dbReference>
<keyword evidence="3 7" id="KW-0223">Dioxygenase</keyword>
<evidence type="ECO:0000256" key="1">
    <source>
        <dbReference type="ARBA" id="ARBA00005896"/>
    </source>
</evidence>
<dbReference type="Pfam" id="PF02668">
    <property type="entry name" value="TauD"/>
    <property type="match status" value="1"/>
</dbReference>
<dbReference type="Proteomes" id="UP000583387">
    <property type="component" value="Unassembled WGS sequence"/>
</dbReference>
<dbReference type="AlphaFoldDB" id="A0A7U7EQW2"/>
<sequence length="298" mass="33599">MSAASLTVSAPAAEPQRFDILPFSGALGAEVLGLDLSRPLGDADFARIHRAHLDHHVLVFRDQRITPEQQIAFSRCFGILQIHVLKQFLLAGHPEILIVSNIIENGQPVGLGDAGKFWHSDLSYKELPSLGSMLHAQELPEEGGDTLFANQHLAWETLPEALRKAVEGRRAVHSYTATYAKPRFEGDWRPKLTEQQLAEVKEVVHPVVRTHPETGRKGLFVSEGFTTRIEGLPEDESRQLLAELFAHSVRPEFIYRHRWQEHDLVFWDNRSLIHLAAGCPGHLRRKLYRTTIQGDAPF</sequence>
<organism evidence="7 8">
    <name type="scientific">Zestomonas carbonaria</name>
    <dbReference type="NCBI Taxonomy" id="2762745"/>
    <lineage>
        <taxon>Bacteria</taxon>
        <taxon>Pseudomonadati</taxon>
        <taxon>Pseudomonadota</taxon>
        <taxon>Gammaproteobacteria</taxon>
        <taxon>Pseudomonadales</taxon>
        <taxon>Pseudomonadaceae</taxon>
        <taxon>Zestomonas</taxon>
    </lineage>
</organism>
<name>A0A7U7EQW2_9GAMM</name>
<keyword evidence="8" id="KW-1185">Reference proteome</keyword>
<accession>A0A7U7EQW2</accession>
<comment type="similarity">
    <text evidence="1">Belongs to the TfdA dioxygenase family.</text>
</comment>
<dbReference type="InterPro" id="IPR051323">
    <property type="entry name" value="AtsK-like"/>
</dbReference>
<comment type="caution">
    <text evidence="7">The sequence shown here is derived from an EMBL/GenBank/DDBJ whole genome shotgun (WGS) entry which is preliminary data.</text>
</comment>